<dbReference type="InterPro" id="IPR054077">
    <property type="entry name" value="TMEM181_GOLD"/>
</dbReference>
<evidence type="ECO:0000256" key="4">
    <source>
        <dbReference type="ARBA" id="ARBA00023136"/>
    </source>
</evidence>
<feature type="transmembrane region" description="Helical" evidence="6">
    <location>
        <begin position="366"/>
        <end position="389"/>
    </location>
</feature>
<keyword evidence="3 6" id="KW-1133">Transmembrane helix</keyword>
<reference evidence="9 10" key="1">
    <citation type="submission" date="2019-07" db="EMBL/GenBank/DDBJ databases">
        <authorList>
            <person name="Jastrzebski P J."/>
            <person name="Paukszto L."/>
            <person name="Jastrzebski P J."/>
        </authorList>
    </citation>
    <scope>NUCLEOTIDE SEQUENCE [LARGE SCALE GENOMIC DNA]</scope>
    <source>
        <strain evidence="9 10">WMS-il1</strain>
    </source>
</reference>
<evidence type="ECO:0000256" key="1">
    <source>
        <dbReference type="ARBA" id="ARBA00004141"/>
    </source>
</evidence>
<dbReference type="Pfam" id="PF06664">
    <property type="entry name" value="WLS-like_TM"/>
    <property type="match status" value="1"/>
</dbReference>
<dbReference type="EMBL" id="CABIJS010000499">
    <property type="protein sequence ID" value="VUZ52426.1"/>
    <property type="molecule type" value="Genomic_DNA"/>
</dbReference>
<dbReference type="Pfam" id="PF21885">
    <property type="entry name" value="TMEM181_GOLD"/>
    <property type="match status" value="1"/>
</dbReference>
<dbReference type="PANTHER" id="PTHR31918">
    <property type="entry name" value="TRANSMEMBRANE PROTEIN 181"/>
    <property type="match status" value="1"/>
</dbReference>
<feature type="transmembrane region" description="Helical" evidence="6">
    <location>
        <begin position="469"/>
        <end position="487"/>
    </location>
</feature>
<gene>
    <name evidence="9" type="ORF">WMSIL1_LOCUS11010</name>
</gene>
<dbReference type="AlphaFoldDB" id="A0A564YZ39"/>
<keyword evidence="10" id="KW-1185">Reference proteome</keyword>
<evidence type="ECO:0000259" key="8">
    <source>
        <dbReference type="Pfam" id="PF21885"/>
    </source>
</evidence>
<dbReference type="InterPro" id="IPR047843">
    <property type="entry name" value="WLS-like_TM"/>
</dbReference>
<feature type="domain" description="Wntless-like transmembrane" evidence="7">
    <location>
        <begin position="320"/>
        <end position="594"/>
    </location>
</feature>
<dbReference type="GO" id="GO:0016020">
    <property type="term" value="C:membrane"/>
    <property type="evidence" value="ECO:0007669"/>
    <property type="project" value="UniProtKB-SubCell"/>
</dbReference>
<dbReference type="Proteomes" id="UP000321570">
    <property type="component" value="Unassembled WGS sequence"/>
</dbReference>
<evidence type="ECO:0000313" key="10">
    <source>
        <dbReference type="Proteomes" id="UP000321570"/>
    </source>
</evidence>
<organism evidence="9 10">
    <name type="scientific">Hymenolepis diminuta</name>
    <name type="common">Rat tapeworm</name>
    <dbReference type="NCBI Taxonomy" id="6216"/>
    <lineage>
        <taxon>Eukaryota</taxon>
        <taxon>Metazoa</taxon>
        <taxon>Spiralia</taxon>
        <taxon>Lophotrochozoa</taxon>
        <taxon>Platyhelminthes</taxon>
        <taxon>Cestoda</taxon>
        <taxon>Eucestoda</taxon>
        <taxon>Cyclophyllidea</taxon>
        <taxon>Hymenolepididae</taxon>
        <taxon>Hymenolepis</taxon>
    </lineage>
</organism>
<evidence type="ECO:0000256" key="5">
    <source>
        <dbReference type="SAM" id="MobiDB-lite"/>
    </source>
</evidence>
<feature type="domain" description="TMEM181 GOLD" evidence="8">
    <location>
        <begin position="70"/>
        <end position="176"/>
    </location>
</feature>
<sequence>MGYQRDLETTVHMRLYTMEKVHVLLCLTIFTSIMLPVLLIGAFGPPVLSRNTQYATDNLPNGRNLYNGFYKITSDPVLLFQKEIWFSAVIHREKIDRQISIPLTVNISVLCRTYPDKISAADDSEPDAGNVIAIEKYQKNVTLVCMEGMPCNEIPLIHIGQLKCAAYTFKVRFLGLLAQKDDSDVEKIRKSRAVLPKTASLARHRRRMITSSVKADDISNNNDDENAIDTDVGADNSIENTNVDGNDNQSSDNEDDNSEPKRDETKPTKKNINDVKISVADDIPDAQFGPVMEEENKETNNPVVPNFAIKEIEFITQTRNPTFSYFEMFSRVGAFLAAFGLFFIFFTSMNAFGWEHWTVEQKWTSMILLLLLFYYDPFHPLMYLLPGWIPGALDSFLAISFYTYLLLFWISVFDSLRGADTSCLCFYCPRFLITTSIWLLCITFNGWVLHREYTDPLFNVLQHTTALKIFLALSGILAFVYLLYFFVQLFRSYSELKAMPYYSLRLTLLLIPILFSTANFLIIMGVRFSPTGSVFFLRSPTTELIHPNSTNEVQRPFTSSCSAFPAFRSSFELSLNFGIAFSFCLLMALTYSPTRTALAEANYKDNPSVSLAHESDEDVLYGSDHDDIHLRTR</sequence>
<evidence type="ECO:0000256" key="3">
    <source>
        <dbReference type="ARBA" id="ARBA00022989"/>
    </source>
</evidence>
<feature type="compositionally biased region" description="Polar residues" evidence="5">
    <location>
        <begin position="212"/>
        <end position="221"/>
    </location>
</feature>
<evidence type="ECO:0000259" key="7">
    <source>
        <dbReference type="Pfam" id="PF06664"/>
    </source>
</evidence>
<feature type="transmembrane region" description="Helical" evidence="6">
    <location>
        <begin position="508"/>
        <end position="528"/>
    </location>
</feature>
<keyword evidence="4 6" id="KW-0472">Membrane</keyword>
<protein>
    <submittedName>
        <fullName evidence="9">Uncharacterized protein</fullName>
    </submittedName>
</protein>
<feature type="transmembrane region" description="Helical" evidence="6">
    <location>
        <begin position="21"/>
        <end position="43"/>
    </location>
</feature>
<feature type="transmembrane region" description="Helical" evidence="6">
    <location>
        <begin position="573"/>
        <end position="591"/>
    </location>
</feature>
<dbReference type="GO" id="GO:0015643">
    <property type="term" value="F:toxic substance binding"/>
    <property type="evidence" value="ECO:0007669"/>
    <property type="project" value="InterPro"/>
</dbReference>
<dbReference type="PANTHER" id="PTHR31918:SF1">
    <property type="entry name" value="TRANSMEMBRANE PROTEIN 181"/>
    <property type="match status" value="1"/>
</dbReference>
<proteinExistence type="predicted"/>
<dbReference type="InterPro" id="IPR040416">
    <property type="entry name" value="TMEM181"/>
</dbReference>
<feature type="transmembrane region" description="Helical" evidence="6">
    <location>
        <begin position="424"/>
        <end position="449"/>
    </location>
</feature>
<evidence type="ECO:0000313" key="9">
    <source>
        <dbReference type="EMBL" id="VUZ52426.1"/>
    </source>
</evidence>
<feature type="transmembrane region" description="Helical" evidence="6">
    <location>
        <begin position="332"/>
        <end position="354"/>
    </location>
</feature>
<feature type="region of interest" description="Disordered" evidence="5">
    <location>
        <begin position="212"/>
        <end position="274"/>
    </location>
</feature>
<keyword evidence="2 6" id="KW-0812">Transmembrane</keyword>
<comment type="subcellular location">
    <subcellularLocation>
        <location evidence="1">Membrane</location>
        <topology evidence="1">Multi-pass membrane protein</topology>
    </subcellularLocation>
</comment>
<name>A0A564YZ39_HYMDI</name>
<accession>A0A564YZ39</accession>
<feature type="transmembrane region" description="Helical" evidence="6">
    <location>
        <begin position="395"/>
        <end position="412"/>
    </location>
</feature>
<evidence type="ECO:0000256" key="2">
    <source>
        <dbReference type="ARBA" id="ARBA00022692"/>
    </source>
</evidence>
<evidence type="ECO:0000256" key="6">
    <source>
        <dbReference type="SAM" id="Phobius"/>
    </source>
</evidence>
<feature type="compositionally biased region" description="Basic and acidic residues" evidence="5">
    <location>
        <begin position="258"/>
        <end position="273"/>
    </location>
</feature>